<dbReference type="EMBL" id="CP071839">
    <property type="protein sequence ID" value="QTD96376.1"/>
    <property type="molecule type" value="Genomic_DNA"/>
</dbReference>
<protein>
    <submittedName>
        <fullName evidence="2">Uncharacterized protein</fullName>
    </submittedName>
</protein>
<organism evidence="2 3">
    <name type="scientific">Streptomyces cyanogenus</name>
    <dbReference type="NCBI Taxonomy" id="80860"/>
    <lineage>
        <taxon>Bacteria</taxon>
        <taxon>Bacillati</taxon>
        <taxon>Actinomycetota</taxon>
        <taxon>Actinomycetes</taxon>
        <taxon>Kitasatosporales</taxon>
        <taxon>Streptomycetaceae</taxon>
        <taxon>Streptomyces</taxon>
    </lineage>
</organism>
<evidence type="ECO:0000256" key="1">
    <source>
        <dbReference type="SAM" id="MobiDB-lite"/>
    </source>
</evidence>
<feature type="compositionally biased region" description="Basic and acidic residues" evidence="1">
    <location>
        <begin position="1"/>
        <end position="11"/>
    </location>
</feature>
<evidence type="ECO:0000313" key="2">
    <source>
        <dbReference type="EMBL" id="QTD96376.1"/>
    </source>
</evidence>
<feature type="region of interest" description="Disordered" evidence="1">
    <location>
        <begin position="1"/>
        <end position="77"/>
    </location>
</feature>
<accession>A0ABX7TLL5</accession>
<feature type="compositionally biased region" description="Basic residues" evidence="1">
    <location>
        <begin position="68"/>
        <end position="77"/>
    </location>
</feature>
<gene>
    <name evidence="2" type="ORF">S1361_03400</name>
</gene>
<keyword evidence="3" id="KW-1185">Reference proteome</keyword>
<proteinExistence type="predicted"/>
<sequence>MRRYGGEERPQALHTPRAVKEKTEERKENSEAGPPRRAGLRVPATAQRSRAGPAGSRRFNPRPITPAGRRRRVTRSR</sequence>
<evidence type="ECO:0000313" key="3">
    <source>
        <dbReference type="Proteomes" id="UP000663908"/>
    </source>
</evidence>
<reference evidence="2 3" key="1">
    <citation type="submission" date="2021-03" db="EMBL/GenBank/DDBJ databases">
        <title>Complete genome sequence of Streptomyces cyanogenus S136, producer of anticancer angucycline landomycin A.</title>
        <authorList>
            <person name="Hrab P."/>
            <person name="Ruckert C."/>
            <person name="Busche T."/>
            <person name="Ostash I."/>
            <person name="Kalinowski J."/>
            <person name="Fedorenko V."/>
            <person name="Yushchuk O."/>
            <person name="Ostash B."/>
        </authorList>
    </citation>
    <scope>NUCLEOTIDE SEQUENCE [LARGE SCALE GENOMIC DNA]</scope>
    <source>
        <strain evidence="2 3">S136</strain>
    </source>
</reference>
<feature type="compositionally biased region" description="Basic and acidic residues" evidence="1">
    <location>
        <begin position="18"/>
        <end position="30"/>
    </location>
</feature>
<dbReference type="Proteomes" id="UP000663908">
    <property type="component" value="Chromosome"/>
</dbReference>
<name>A0ABX7TLL5_STRCY</name>